<organism evidence="2 3">
    <name type="scientific">Streptomyces goshikiensis</name>
    <dbReference type="NCBI Taxonomy" id="1942"/>
    <lineage>
        <taxon>Bacteria</taxon>
        <taxon>Bacillati</taxon>
        <taxon>Actinomycetota</taxon>
        <taxon>Actinomycetes</taxon>
        <taxon>Kitasatosporales</taxon>
        <taxon>Streptomycetaceae</taxon>
        <taxon>Streptomyces</taxon>
    </lineage>
</organism>
<proteinExistence type="predicted"/>
<dbReference type="Proteomes" id="UP001432075">
    <property type="component" value="Chromosome"/>
</dbReference>
<evidence type="ECO:0000256" key="1">
    <source>
        <dbReference type="SAM" id="MobiDB-lite"/>
    </source>
</evidence>
<keyword evidence="3" id="KW-1185">Reference proteome</keyword>
<gene>
    <name evidence="2" type="ORF">OHU17_31640</name>
</gene>
<sequence>MRDHGERDARADEAGLTTEDIAHPQAGAPAATTREDERQQVPVYPGEATADPRDTAAGVRETDPGRRDAAEGVRETDPGTREAYDGTGAPGRAPTEQWDGEPGRATTERGAVDAPAADEEPLLGAPDAEGYRKAWSEIQGRFVDDPQEAVRSADALVAEVMQTLARTFSARKQGLEGQWGQGGQVATEELRLALQQYRSFFNRLLNT</sequence>
<dbReference type="EMBL" id="CP108057">
    <property type="protein sequence ID" value="WUO50025.1"/>
    <property type="molecule type" value="Genomic_DNA"/>
</dbReference>
<evidence type="ECO:0000313" key="3">
    <source>
        <dbReference type="Proteomes" id="UP001432075"/>
    </source>
</evidence>
<reference evidence="2" key="1">
    <citation type="submission" date="2022-10" db="EMBL/GenBank/DDBJ databases">
        <title>The complete genomes of actinobacterial strains from the NBC collection.</title>
        <authorList>
            <person name="Joergensen T.S."/>
            <person name="Alvarez Arevalo M."/>
            <person name="Sterndorff E.B."/>
            <person name="Faurdal D."/>
            <person name="Vuksanovic O."/>
            <person name="Mourched A.-S."/>
            <person name="Charusanti P."/>
            <person name="Shaw S."/>
            <person name="Blin K."/>
            <person name="Weber T."/>
        </authorList>
    </citation>
    <scope>NUCLEOTIDE SEQUENCE</scope>
    <source>
        <strain evidence="2">NBC_00283</strain>
    </source>
</reference>
<feature type="region of interest" description="Disordered" evidence="1">
    <location>
        <begin position="1"/>
        <end position="127"/>
    </location>
</feature>
<evidence type="ECO:0000313" key="2">
    <source>
        <dbReference type="EMBL" id="WUO50025.1"/>
    </source>
</evidence>
<protein>
    <submittedName>
        <fullName evidence="2">Uncharacterized protein</fullName>
    </submittedName>
</protein>
<accession>A0ABZ1RU44</accession>
<feature type="compositionally biased region" description="Basic and acidic residues" evidence="1">
    <location>
        <begin position="50"/>
        <end position="84"/>
    </location>
</feature>
<dbReference type="RefSeq" id="WP_073794052.1">
    <property type="nucleotide sequence ID" value="NZ_BMVE01000007.1"/>
</dbReference>
<name>A0ABZ1RU44_9ACTN</name>
<feature type="compositionally biased region" description="Basic and acidic residues" evidence="1">
    <location>
        <begin position="1"/>
        <end position="13"/>
    </location>
</feature>